<dbReference type="EMBL" id="CM042883">
    <property type="protein sequence ID" value="KAI4373532.1"/>
    <property type="molecule type" value="Genomic_DNA"/>
</dbReference>
<evidence type="ECO:0000313" key="2">
    <source>
        <dbReference type="Proteomes" id="UP001057402"/>
    </source>
</evidence>
<name>A0ACB9R526_9MYRT</name>
<organism evidence="1 2">
    <name type="scientific">Melastoma candidum</name>
    <dbReference type="NCBI Taxonomy" id="119954"/>
    <lineage>
        <taxon>Eukaryota</taxon>
        <taxon>Viridiplantae</taxon>
        <taxon>Streptophyta</taxon>
        <taxon>Embryophyta</taxon>
        <taxon>Tracheophyta</taxon>
        <taxon>Spermatophyta</taxon>
        <taxon>Magnoliopsida</taxon>
        <taxon>eudicotyledons</taxon>
        <taxon>Gunneridae</taxon>
        <taxon>Pentapetalae</taxon>
        <taxon>rosids</taxon>
        <taxon>malvids</taxon>
        <taxon>Myrtales</taxon>
        <taxon>Melastomataceae</taxon>
        <taxon>Melastomatoideae</taxon>
        <taxon>Melastomateae</taxon>
        <taxon>Melastoma</taxon>
    </lineage>
</organism>
<accession>A0ACB9R526</accession>
<evidence type="ECO:0000313" key="1">
    <source>
        <dbReference type="EMBL" id="KAI4373532.1"/>
    </source>
</evidence>
<proteinExistence type="predicted"/>
<reference evidence="2" key="1">
    <citation type="journal article" date="2023" name="Front. Plant Sci.">
        <title>Chromosomal-level genome assembly of Melastoma candidum provides insights into trichome evolution.</title>
        <authorList>
            <person name="Zhong Y."/>
            <person name="Wu W."/>
            <person name="Sun C."/>
            <person name="Zou P."/>
            <person name="Liu Y."/>
            <person name="Dai S."/>
            <person name="Zhou R."/>
        </authorList>
    </citation>
    <scope>NUCLEOTIDE SEQUENCE [LARGE SCALE GENOMIC DNA]</scope>
</reference>
<keyword evidence="2" id="KW-1185">Reference proteome</keyword>
<gene>
    <name evidence="1" type="ORF">MLD38_011651</name>
</gene>
<sequence length="531" mass="59049">MRASGIPSDGYVFPKVLRACAQFQSLEVGSMVHKDVFTYGSNYNGQVGNSLIDMYAKCRDIESAKQVFNEMEKRDLLSWNSFMSGCVLNDLLREAVELLPRMRLDVEPDIVTWNTVMDAYCRMGCFEEARSIMKEIAEPSIISWTTLISGYLRVGKHKASLEVFRSMTRDVKVHPDLSSLSNILTACRHIEALLNGKETHCYGIKMFSSISFYDNVGAALLALYAKCGHIDEARIVFGFMDKDDVVTWNAMILGYSELSLGHLAMECFTDMQRMGISCDQITLSTLLPSCDLRTGRGIHGFVLKNSALCTVLVCNALMNLYSKCGSIKYACRVFTQMVNKDLISWNTMMGAFARHGLGQGALKLLQDMLVSDVQPNSVTLTSALSACSHSGLIHEGVELFRRMPTFGVSLNMKHFACVVDMLSRAGLLDDAVDFICQMPLNPDKQVWGAVLASCLAYQRLDIACVAAEQLVHLEPHHTGHFVTLANLYTRVGRWEDALRVRTSMEGLELEKPSGCSLLEYGDNRRDGTIAC</sequence>
<protein>
    <submittedName>
        <fullName evidence="1">Uncharacterized protein</fullName>
    </submittedName>
</protein>
<dbReference type="Proteomes" id="UP001057402">
    <property type="component" value="Chromosome 4"/>
</dbReference>
<comment type="caution">
    <text evidence="1">The sequence shown here is derived from an EMBL/GenBank/DDBJ whole genome shotgun (WGS) entry which is preliminary data.</text>
</comment>